<gene>
    <name evidence="2" type="ORF">D5400_05800</name>
</gene>
<keyword evidence="1" id="KW-1133">Transmembrane helix</keyword>
<sequence length="183" mass="19913">MSDEQDIFFDDTLPREPLLKRLLNVDTAIVGGGIALAVGAAFFPWYVFFHQESFGVRPMTYSTDRPLSDWPGTGMMSASPIVLEGEPAGEGEFDMLMTATVPEPPIEEEPAAAAADPLDQPFPGSNAFRLLHVANGRALIEDSAGMYMVQIGSVLPDNSRLARLERRDGTWVIVTSEGAVIER</sequence>
<organism evidence="2 3">
    <name type="scientific">Georhizobium profundi</name>
    <dbReference type="NCBI Taxonomy" id="2341112"/>
    <lineage>
        <taxon>Bacteria</taxon>
        <taxon>Pseudomonadati</taxon>
        <taxon>Pseudomonadota</taxon>
        <taxon>Alphaproteobacteria</taxon>
        <taxon>Hyphomicrobiales</taxon>
        <taxon>Rhizobiaceae</taxon>
        <taxon>Georhizobium</taxon>
    </lineage>
</organism>
<keyword evidence="1" id="KW-0812">Transmembrane</keyword>
<reference evidence="2 3" key="1">
    <citation type="submission" date="2018-09" db="EMBL/GenBank/DDBJ databases">
        <title>Marinorhizobium profundi gen. nov., sp. nov., isolated from a deep-sea sediment sample from the New Britain Trench and proposal of Marinorhizobiaceae fam. nov. in the order Rhizobiales of the class Alphaproteobacteria.</title>
        <authorList>
            <person name="Cao J."/>
        </authorList>
    </citation>
    <scope>NUCLEOTIDE SEQUENCE [LARGE SCALE GENOMIC DNA]</scope>
    <source>
        <strain evidence="2 3">WS11</strain>
    </source>
</reference>
<feature type="transmembrane region" description="Helical" evidence="1">
    <location>
        <begin position="28"/>
        <end position="49"/>
    </location>
</feature>
<proteinExistence type="predicted"/>
<keyword evidence="2" id="KW-0282">Flagellum</keyword>
<keyword evidence="3" id="KW-1185">Reference proteome</keyword>
<name>A0A3S9B1M9_9HYPH</name>
<evidence type="ECO:0000256" key="1">
    <source>
        <dbReference type="SAM" id="Phobius"/>
    </source>
</evidence>
<dbReference type="EMBL" id="CP032509">
    <property type="protein sequence ID" value="AZN70853.1"/>
    <property type="molecule type" value="Genomic_DNA"/>
</dbReference>
<keyword evidence="1" id="KW-0472">Membrane</keyword>
<dbReference type="Proteomes" id="UP000268192">
    <property type="component" value="Chromosome"/>
</dbReference>
<keyword evidence="2" id="KW-0966">Cell projection</keyword>
<protein>
    <submittedName>
        <fullName evidence="2">Flagellar protein</fullName>
    </submittedName>
</protein>
<evidence type="ECO:0000313" key="3">
    <source>
        <dbReference type="Proteomes" id="UP000268192"/>
    </source>
</evidence>
<dbReference type="RefSeq" id="WP_126008529.1">
    <property type="nucleotide sequence ID" value="NZ_CP032509.1"/>
</dbReference>
<dbReference type="AlphaFoldDB" id="A0A3S9B1M9"/>
<dbReference type="OrthoDB" id="7926359at2"/>
<evidence type="ECO:0000313" key="2">
    <source>
        <dbReference type="EMBL" id="AZN70853.1"/>
    </source>
</evidence>
<dbReference type="KEGG" id="abaw:D5400_05800"/>
<keyword evidence="2" id="KW-0969">Cilium</keyword>
<accession>A0A3S9B1M9</accession>